<name>A0AAD5SM35_9FUNG</name>
<sequence length="60" mass="6444">MSTEKIEKGSTTNLIGETSSKIGYLQSDGAPFQRTATFEAKFGVGTSEQHQVLANEIIPV</sequence>
<dbReference type="Proteomes" id="UP001211907">
    <property type="component" value="Unassembled WGS sequence"/>
</dbReference>
<comment type="caution">
    <text evidence="1">The sequence shown here is derived from an EMBL/GenBank/DDBJ whole genome shotgun (WGS) entry which is preliminary data.</text>
</comment>
<dbReference type="EMBL" id="JADGJH010006047">
    <property type="protein sequence ID" value="KAJ3078343.1"/>
    <property type="molecule type" value="Genomic_DNA"/>
</dbReference>
<protein>
    <submittedName>
        <fullName evidence="1">Uncharacterized protein</fullName>
    </submittedName>
</protein>
<accession>A0AAD5SM35</accession>
<gene>
    <name evidence="1" type="ORF">HK100_010756</name>
</gene>
<proteinExistence type="predicted"/>
<keyword evidence="2" id="KW-1185">Reference proteome</keyword>
<dbReference type="AlphaFoldDB" id="A0AAD5SM35"/>
<evidence type="ECO:0000313" key="2">
    <source>
        <dbReference type="Proteomes" id="UP001211907"/>
    </source>
</evidence>
<reference evidence="1" key="1">
    <citation type="submission" date="2020-05" db="EMBL/GenBank/DDBJ databases">
        <title>Phylogenomic resolution of chytrid fungi.</title>
        <authorList>
            <person name="Stajich J.E."/>
            <person name="Amses K."/>
            <person name="Simmons R."/>
            <person name="Seto K."/>
            <person name="Myers J."/>
            <person name="Bonds A."/>
            <person name="Quandt C.A."/>
            <person name="Barry K."/>
            <person name="Liu P."/>
            <person name="Grigoriev I."/>
            <person name="Longcore J.E."/>
            <person name="James T.Y."/>
        </authorList>
    </citation>
    <scope>NUCLEOTIDE SEQUENCE</scope>
    <source>
        <strain evidence="1">JEL0513</strain>
    </source>
</reference>
<feature type="non-terminal residue" evidence="1">
    <location>
        <position position="60"/>
    </location>
</feature>
<evidence type="ECO:0000313" key="1">
    <source>
        <dbReference type="EMBL" id="KAJ3078343.1"/>
    </source>
</evidence>
<organism evidence="1 2">
    <name type="scientific">Physocladia obscura</name>
    <dbReference type="NCBI Taxonomy" id="109957"/>
    <lineage>
        <taxon>Eukaryota</taxon>
        <taxon>Fungi</taxon>
        <taxon>Fungi incertae sedis</taxon>
        <taxon>Chytridiomycota</taxon>
        <taxon>Chytridiomycota incertae sedis</taxon>
        <taxon>Chytridiomycetes</taxon>
        <taxon>Chytridiales</taxon>
        <taxon>Chytriomycetaceae</taxon>
        <taxon>Physocladia</taxon>
    </lineage>
</organism>